<dbReference type="EMBL" id="CP013387">
    <property type="protein sequence ID" value="AOJ05656.1"/>
    <property type="molecule type" value="Genomic_DNA"/>
</dbReference>
<dbReference type="Gene3D" id="2.160.20.20">
    <property type="match status" value="1"/>
</dbReference>
<dbReference type="Pfam" id="PF03797">
    <property type="entry name" value="Autotransporter"/>
    <property type="match status" value="1"/>
</dbReference>
<dbReference type="InterPro" id="IPR004899">
    <property type="entry name" value="Pertactin_central"/>
</dbReference>
<dbReference type="SMART" id="SM00869">
    <property type="entry name" value="Autotransporter"/>
    <property type="match status" value="1"/>
</dbReference>
<dbReference type="InterPro" id="IPR005546">
    <property type="entry name" value="Autotransporte_beta"/>
</dbReference>
<protein>
    <submittedName>
        <fullName evidence="3">Transporter</fullName>
    </submittedName>
</protein>
<dbReference type="GO" id="GO:0019867">
    <property type="term" value="C:outer membrane"/>
    <property type="evidence" value="ECO:0007669"/>
    <property type="project" value="InterPro"/>
</dbReference>
<dbReference type="InterPro" id="IPR012332">
    <property type="entry name" value="Autotransporter_pectin_lyase_C"/>
</dbReference>
<keyword evidence="4" id="KW-1185">Reference proteome</keyword>
<evidence type="ECO:0000259" key="2">
    <source>
        <dbReference type="PROSITE" id="PS51208"/>
    </source>
</evidence>
<proteinExistence type="predicted"/>
<dbReference type="CDD" id="cd01343">
    <property type="entry name" value="PL1_Passenger_AT"/>
    <property type="match status" value="1"/>
</dbReference>
<evidence type="ECO:0000313" key="3">
    <source>
        <dbReference type="EMBL" id="AOJ05656.1"/>
    </source>
</evidence>
<evidence type="ECO:0000313" key="4">
    <source>
        <dbReference type="Proteomes" id="UP000062519"/>
    </source>
</evidence>
<dbReference type="PROSITE" id="PS51208">
    <property type="entry name" value="AUTOTRANSPORTER"/>
    <property type="match status" value="1"/>
</dbReference>
<dbReference type="InterPro" id="IPR051551">
    <property type="entry name" value="Autotransporter_adhesion"/>
</dbReference>
<dbReference type="InterPro" id="IPR011050">
    <property type="entry name" value="Pectin_lyase_fold/virulence"/>
</dbReference>
<dbReference type="Proteomes" id="UP000062519">
    <property type="component" value="Chromosome 2"/>
</dbReference>
<accession>A0A1B4FPR8</accession>
<evidence type="ECO:0000256" key="1">
    <source>
        <dbReference type="ARBA" id="ARBA00022729"/>
    </source>
</evidence>
<sequence length="540" mass="56263">MNLDQSTIEGRSGAAIVVDSVVPSFPSATANLMVANGSNLIGGNGNLLEVNHGNTANLTVDNSVLNGNVVVDNSSAATVTLQKSAVLTGQLTNVGHLAVNSAAMWNMVDNASVANVSLGGGTINLSQSGGPFHRLDVGELSGSGTFGMHVDLASLQGDFLNLFGTASGNHGLAIQNTGIEPRKGAAPLQVVQTSGGDATFQAVGNGGMVDAGAFQYSLERQGNGWYLVQARGDDGNPIPTPSTESTLGLFNVSSTVWYGELASLRSRMGDVRLGRDGAEVWARTYGNRHLVNSGDLSYQQNQYGLSLGTDAPVHVSNGRLRVGVLGGYSRSDLDFGSATTGSVDSFYLGGYATWLSDNGVFVDGLIKGNVFRNNAKVTMSDGTPANGGYTNYGLGTSVEAGRHIPLGNRWFVEPSITLSAFLASGASTTLDNGLQASGSTNKSLQARLGAAVGRNFEWADGSVMQPYLKLGVVQEFARSNDVNVNGNLFNNNLAGTRVEIGAGVVAQLSSKLQLHGDVTYGKGNRIEQPWGFNAGLRYVW</sequence>
<name>A0A1B4FPR8_9BURK</name>
<dbReference type="AlphaFoldDB" id="A0A1B4FPR8"/>
<dbReference type="SUPFAM" id="SSF51126">
    <property type="entry name" value="Pectin lyase-like"/>
    <property type="match status" value="1"/>
</dbReference>
<dbReference type="Pfam" id="PF03212">
    <property type="entry name" value="Pertactin"/>
    <property type="match status" value="1"/>
</dbReference>
<dbReference type="PANTHER" id="PTHR35037:SF7">
    <property type="entry name" value="AUTOTRANSPORTER"/>
    <property type="match status" value="1"/>
</dbReference>
<dbReference type="SUPFAM" id="SSF103515">
    <property type="entry name" value="Autotransporter"/>
    <property type="match status" value="1"/>
</dbReference>
<dbReference type="KEGG" id="buu:WS70_17615"/>
<feature type="domain" description="Autotransporter" evidence="2">
    <location>
        <begin position="273"/>
        <end position="540"/>
    </location>
</feature>
<dbReference type="InterPro" id="IPR036709">
    <property type="entry name" value="Autotransporte_beta_dom_sf"/>
</dbReference>
<dbReference type="Gene3D" id="2.40.128.130">
    <property type="entry name" value="Autotransporter beta-domain"/>
    <property type="match status" value="1"/>
</dbReference>
<organism evidence="3 4">
    <name type="scientific">Burkholderia mayonis</name>
    <dbReference type="NCBI Taxonomy" id="1385591"/>
    <lineage>
        <taxon>Bacteria</taxon>
        <taxon>Pseudomonadati</taxon>
        <taxon>Pseudomonadota</taxon>
        <taxon>Betaproteobacteria</taxon>
        <taxon>Burkholderiales</taxon>
        <taxon>Burkholderiaceae</taxon>
        <taxon>Burkholderia</taxon>
        <taxon>pseudomallei group</taxon>
    </lineage>
</organism>
<gene>
    <name evidence="3" type="ORF">WS70_17615</name>
</gene>
<dbReference type="PANTHER" id="PTHR35037">
    <property type="entry name" value="C-TERMINAL REGION OF AIDA-LIKE PROTEIN"/>
    <property type="match status" value="1"/>
</dbReference>
<dbReference type="InterPro" id="IPR006315">
    <property type="entry name" value="OM_autotransptr_brl_dom"/>
</dbReference>
<dbReference type="NCBIfam" id="TIGR01414">
    <property type="entry name" value="autotrans_barl"/>
    <property type="match status" value="1"/>
</dbReference>
<dbReference type="PRINTS" id="PR01484">
    <property type="entry name" value="PRTACTNFAMLY"/>
</dbReference>
<keyword evidence="1" id="KW-0732">Signal</keyword>
<reference evidence="3 4" key="1">
    <citation type="submission" date="2015-12" db="EMBL/GenBank/DDBJ databases">
        <title>Diversity of Burkholderia near neighbor genomes.</title>
        <authorList>
            <person name="Sahl J."/>
            <person name="Wagner D."/>
            <person name="Keim P."/>
        </authorList>
    </citation>
    <scope>NUCLEOTIDE SEQUENCE [LARGE SCALE GENOMIC DNA]</scope>
    <source>
        <strain evidence="3 4">BDU6</strain>
    </source>
</reference>
<dbReference type="InterPro" id="IPR003991">
    <property type="entry name" value="Pertactin_virulence_factor"/>
</dbReference>